<dbReference type="AlphaFoldDB" id="A0A6J5XEA2"/>
<feature type="region of interest" description="Disordered" evidence="1">
    <location>
        <begin position="1"/>
        <end position="126"/>
    </location>
</feature>
<gene>
    <name evidence="2" type="ORF">ORAREDHAP_LOCUS32975</name>
</gene>
<protein>
    <submittedName>
        <fullName evidence="2">Uncharacterized protein</fullName>
    </submittedName>
</protein>
<reference evidence="3" key="1">
    <citation type="journal article" date="2020" name="Genome Biol.">
        <title>Gamete binning: chromosome-level and haplotype-resolved genome assembly enabled by high-throughput single-cell sequencing of gamete genomes.</title>
        <authorList>
            <person name="Campoy J.A."/>
            <person name="Sun H."/>
            <person name="Goel M."/>
            <person name="Jiao W.-B."/>
            <person name="Folz-Donahue K."/>
            <person name="Wang N."/>
            <person name="Rubio M."/>
            <person name="Liu C."/>
            <person name="Kukat C."/>
            <person name="Ruiz D."/>
            <person name="Huettel B."/>
            <person name="Schneeberger K."/>
        </authorList>
    </citation>
    <scope>NUCLEOTIDE SEQUENCE [LARGE SCALE GENOMIC DNA]</scope>
    <source>
        <strain evidence="3">cv. Rojo Pasion</strain>
    </source>
</reference>
<organism evidence="2 3">
    <name type="scientific">Prunus armeniaca</name>
    <name type="common">Apricot</name>
    <name type="synonym">Armeniaca vulgaris</name>
    <dbReference type="NCBI Taxonomy" id="36596"/>
    <lineage>
        <taxon>Eukaryota</taxon>
        <taxon>Viridiplantae</taxon>
        <taxon>Streptophyta</taxon>
        <taxon>Embryophyta</taxon>
        <taxon>Tracheophyta</taxon>
        <taxon>Spermatophyta</taxon>
        <taxon>Magnoliopsida</taxon>
        <taxon>eudicotyledons</taxon>
        <taxon>Gunneridae</taxon>
        <taxon>Pentapetalae</taxon>
        <taxon>rosids</taxon>
        <taxon>fabids</taxon>
        <taxon>Rosales</taxon>
        <taxon>Rosaceae</taxon>
        <taxon>Amygdaloideae</taxon>
        <taxon>Amygdaleae</taxon>
        <taxon>Prunus</taxon>
    </lineage>
</organism>
<keyword evidence="3" id="KW-1185">Reference proteome</keyword>
<evidence type="ECO:0000313" key="3">
    <source>
        <dbReference type="Proteomes" id="UP000507245"/>
    </source>
</evidence>
<dbReference type="Proteomes" id="UP000507245">
    <property type="component" value="Unassembled WGS sequence"/>
</dbReference>
<name>A0A6J5XEA2_PRUAR</name>
<evidence type="ECO:0000256" key="1">
    <source>
        <dbReference type="SAM" id="MobiDB-lite"/>
    </source>
</evidence>
<feature type="compositionally biased region" description="Basic and acidic residues" evidence="1">
    <location>
        <begin position="39"/>
        <end position="49"/>
    </location>
</feature>
<proteinExistence type="predicted"/>
<sequence length="126" mass="12559">MLGERVQSANADLSTELGPTAPPKVPLVPVIKSISGPGGEDKEHAKKLENGSSNGAVTPLNGRENGRVLKPSSEGTNGGGGNNGKPTTDLKTSLEGGGHNGKPTNDLKTSPEGGSGPNGKPDGRAT</sequence>
<dbReference type="EMBL" id="CAEKKB010000005">
    <property type="protein sequence ID" value="CAB4310967.1"/>
    <property type="molecule type" value="Genomic_DNA"/>
</dbReference>
<dbReference type="OrthoDB" id="10521203at2759"/>
<evidence type="ECO:0000313" key="2">
    <source>
        <dbReference type="EMBL" id="CAB4310967.1"/>
    </source>
</evidence>
<accession>A0A6J5XEA2</accession>